<evidence type="ECO:0000256" key="4">
    <source>
        <dbReference type="SAM" id="SignalP"/>
    </source>
</evidence>
<feature type="domain" description="Golvesin/Xly CBD-like" evidence="5">
    <location>
        <begin position="930"/>
        <end position="1015"/>
    </location>
</feature>
<feature type="disulfide bond" evidence="2">
    <location>
        <begin position="1079"/>
        <end position="1117"/>
    </location>
</feature>
<keyword evidence="2" id="KW-1015">Disulfide bond</keyword>
<dbReference type="PANTHER" id="PTHR37981">
    <property type="entry name" value="LIPASE 2"/>
    <property type="match status" value="1"/>
</dbReference>
<sequence>MSRRYRWRIPVITVAATALLAGYPSLSVAKAPSPPPGAAQGWSQKDEAKAEKPGPAELPEAVPAEDRAAVLGSGHRASDDLAWTTSGDATGFHVMVAAADDGYRWRTAATLSEPGFDTDTWIGNACLTASGKRAAVTYAPRTFTNKPALMTRGAFTAVVDLTTGAVTKLPVQSSLSYFSPGCGTAEKAVFSQFSDDDSKRNETRLIGVDTASGKAAKPLKLPGQVTSAVPVADGYAAAQGARLVRVGSTGDVRVAARTAGIPFQLTAAGDGSVVYIDRPGAAMKASKTEATTERAEVRRAPAALLGATGAAGATQRLATGALADFDLARAARTGAVYVTGTAEAAGSLPASVRMPSGVAKDAVLSTKGEAAVTTAWADGKDSRISPQEAASARTARTEMKILRTGRKVTLDARPGTTVGSVARTADGLATSPALTGGPAAAAPKLAAASPTNPVEDERYCSVPRGDVKKQAFQPTPRQVEWAVDQAVVGKLNAHVSRAANWKNTGMSAYQPQSLFPLKTMAGDPNGTPDAADGYHIPAQVMLGVTAQESNMWQATRFAVPGVTANTLIGNYYGISHGSDGQTPDPWAVNWADADCGYGIVQVTDGMRKAGHEKPGETALSVQKQEAVALDYTANIAAGVNILVDKWNQTYSAGMTVNDGGPEYIENWFFALWAYNSGFYPQSSAGSHGGHWGVGFTNNPANALWKANRTPFLENAAGGDDYSHAAHPQDWPYQEKVIGWAARPISAMFSPGDFQPGYRAAWWTDPLYRTSAKPPVGTFCDSSNNCDPSKITENDTSTNGACQLNNPSDEFFLHCWWNKKATWKNCASAATCGFALHRFDATYPEQPDGSAYPPRCSSGLPSGTYVIDDVASGVTPAGSSGRSCGSTSSPGTFGFTFTADGANYPGKIDTHQIGAGYGNHFWFGHTRNQTSAEGARMKTTGTWTLTNGMTGWARVWVHLPDHGAHTRQASYTISGTNSTSPVRVTPQRVGENKWVSLGVFQFTSTPKISLSTHAADGSGSEDVAWDAAGFQPLSGKPKDMVVAMGDSYSSGEGASAAGGVDYYKETNYRDTSNPSTRNACHRSKQAWSRQATIPGRSASVGSMDDNRSAAMDYHLIACSGARTYNIADVGENGELPQLSKGYLDQNTTLVTLSIGGNDARFAYIIQKCIFGGIGWPTLCQDQKFEDDDSHVDDAAYQGLDIGVAAERLAKERVRPAITTALKKIQAKAPNAKIVLMGYPPLLEGAGQCIPGIGTSEAPWLNSMAGTLATEMQGAVDDAKAAGTKAWYSNPAQNFAGKAVCGDPEQVHGIVLDLVESDEPAIDWPILQLGASAQSFHPKVGGARLYADSLERTMQGMGL</sequence>
<evidence type="ECO:0000256" key="3">
    <source>
        <dbReference type="SAM" id="MobiDB-lite"/>
    </source>
</evidence>
<proteinExistence type="predicted"/>
<feature type="region of interest" description="Disordered" evidence="3">
    <location>
        <begin position="30"/>
        <end position="59"/>
    </location>
</feature>
<dbReference type="SUPFAM" id="SSF52266">
    <property type="entry name" value="SGNH hydrolase"/>
    <property type="match status" value="1"/>
</dbReference>
<gene>
    <name evidence="6" type="ORF">OG222_33040</name>
</gene>
<feature type="signal peptide" evidence="4">
    <location>
        <begin position="1"/>
        <end position="29"/>
    </location>
</feature>
<dbReference type="GO" id="GO:0004806">
    <property type="term" value="F:triacylglycerol lipase activity"/>
    <property type="evidence" value="ECO:0007669"/>
    <property type="project" value="TreeGrafter"/>
</dbReference>
<feature type="chain" id="PRO_5043871812" evidence="4">
    <location>
        <begin position="30"/>
        <end position="1357"/>
    </location>
</feature>
<reference evidence="6" key="1">
    <citation type="submission" date="2022-10" db="EMBL/GenBank/DDBJ databases">
        <title>The complete genomes of actinobacterial strains from the NBC collection.</title>
        <authorList>
            <person name="Joergensen T.S."/>
            <person name="Alvarez Arevalo M."/>
            <person name="Sterndorff E.B."/>
            <person name="Faurdal D."/>
            <person name="Vuksanovic O."/>
            <person name="Mourched A.-S."/>
            <person name="Charusanti P."/>
            <person name="Shaw S."/>
            <person name="Blin K."/>
            <person name="Weber T."/>
        </authorList>
    </citation>
    <scope>NUCLEOTIDE SEQUENCE</scope>
    <source>
        <strain evidence="6">NBC_00148</strain>
    </source>
</reference>
<keyword evidence="4" id="KW-0732">Signal</keyword>
<feature type="active site" evidence="1">
    <location>
        <position position="1335"/>
    </location>
</feature>
<dbReference type="EMBL" id="CP108169">
    <property type="protein sequence ID" value="WTQ77670.1"/>
    <property type="molecule type" value="Genomic_DNA"/>
</dbReference>
<evidence type="ECO:0000313" key="6">
    <source>
        <dbReference type="EMBL" id="WTQ77670.1"/>
    </source>
</evidence>
<dbReference type="PANTHER" id="PTHR37981:SF1">
    <property type="entry name" value="SGNH HYDROLASE-TYPE ESTERASE DOMAIN-CONTAINING PROTEIN"/>
    <property type="match status" value="1"/>
</dbReference>
<dbReference type="InterPro" id="IPR033803">
    <property type="entry name" value="CBD-like_Golvesin-Xly"/>
</dbReference>
<dbReference type="CDD" id="cd01823">
    <property type="entry name" value="SEST_like"/>
    <property type="match status" value="1"/>
</dbReference>
<feature type="active site" description="Nucleophile" evidence="1">
    <location>
        <position position="1046"/>
    </location>
</feature>
<evidence type="ECO:0000256" key="1">
    <source>
        <dbReference type="PIRSR" id="PIRSR637460-1"/>
    </source>
</evidence>
<dbReference type="GO" id="GO:0019433">
    <property type="term" value="P:triglyceride catabolic process"/>
    <property type="evidence" value="ECO:0007669"/>
    <property type="project" value="TreeGrafter"/>
</dbReference>
<feature type="compositionally biased region" description="Basic and acidic residues" evidence="3">
    <location>
        <begin position="44"/>
        <end position="54"/>
    </location>
</feature>
<dbReference type="Gene3D" id="3.40.50.1110">
    <property type="entry name" value="SGNH hydrolase"/>
    <property type="match status" value="1"/>
</dbReference>
<dbReference type="InterPro" id="IPR036514">
    <property type="entry name" value="SGNH_hydro_sf"/>
</dbReference>
<dbReference type="Pfam" id="PF25275">
    <property type="entry name" value="Golvesin_C"/>
    <property type="match status" value="1"/>
</dbReference>
<accession>A0AAU1M2J6</accession>
<dbReference type="InterPro" id="IPR023346">
    <property type="entry name" value="Lysozyme-like_dom_sf"/>
</dbReference>
<organism evidence="6">
    <name type="scientific">Streptomyces sp. NBC_00148</name>
    <dbReference type="NCBI Taxonomy" id="2903626"/>
    <lineage>
        <taxon>Bacteria</taxon>
        <taxon>Bacillati</taxon>
        <taxon>Actinomycetota</taxon>
        <taxon>Actinomycetes</taxon>
        <taxon>Kitasatosporales</taxon>
        <taxon>Streptomycetaceae</taxon>
        <taxon>Streptomyces</taxon>
    </lineage>
</organism>
<evidence type="ECO:0000256" key="2">
    <source>
        <dbReference type="PIRSR" id="PIRSR637460-2"/>
    </source>
</evidence>
<protein>
    <submittedName>
        <fullName evidence="6">GDSL-type esterase/lipase family protein</fullName>
    </submittedName>
</protein>
<evidence type="ECO:0000259" key="5">
    <source>
        <dbReference type="Pfam" id="PF25275"/>
    </source>
</evidence>
<dbReference type="InterPro" id="IPR037460">
    <property type="entry name" value="SEST-like"/>
</dbReference>
<dbReference type="Gene3D" id="1.10.530.10">
    <property type="match status" value="1"/>
</dbReference>
<dbReference type="SUPFAM" id="SSF53955">
    <property type="entry name" value="Lysozyme-like"/>
    <property type="match status" value="1"/>
</dbReference>
<name>A0AAU1M2J6_9ACTN</name>